<name>F0T8I5_METLA</name>
<dbReference type="Proteomes" id="UP000007490">
    <property type="component" value="Chromosome"/>
</dbReference>
<dbReference type="HOGENOM" id="CLU_1801706_0_0_2"/>
<protein>
    <submittedName>
        <fullName evidence="1">Uncharacterized protein</fullName>
    </submittedName>
</protein>
<dbReference type="KEGG" id="mel:Metbo_1504"/>
<dbReference type="GeneID" id="10277955"/>
<dbReference type="RefSeq" id="WP_013645087.1">
    <property type="nucleotide sequence ID" value="NC_015216.1"/>
</dbReference>
<dbReference type="eggNOG" id="arCOG02486">
    <property type="taxonomic scope" value="Archaea"/>
</dbReference>
<accession>F0T8I5</accession>
<keyword evidence="2" id="KW-1185">Reference proteome</keyword>
<organism evidence="1 2">
    <name type="scientific">Methanobacterium lacus (strain AL-21)</name>
    <dbReference type="NCBI Taxonomy" id="877455"/>
    <lineage>
        <taxon>Archaea</taxon>
        <taxon>Methanobacteriati</taxon>
        <taxon>Methanobacteriota</taxon>
        <taxon>Methanomada group</taxon>
        <taxon>Methanobacteria</taxon>
        <taxon>Methanobacteriales</taxon>
        <taxon>Methanobacteriaceae</taxon>
        <taxon>Methanobacterium</taxon>
    </lineage>
</organism>
<dbReference type="EMBL" id="CP002551">
    <property type="protein sequence ID" value="ADZ09736.1"/>
    <property type="molecule type" value="Genomic_DNA"/>
</dbReference>
<reference evidence="2" key="1">
    <citation type="submission" date="2011-02" db="EMBL/GenBank/DDBJ databases">
        <title>Complete sequence of Methanobacterium sp. AL-21.</title>
        <authorList>
            <consortium name="US DOE Joint Genome Institute"/>
            <person name="Lucas S."/>
            <person name="Copeland A."/>
            <person name="Lapidus A."/>
            <person name="Cheng J.-F."/>
            <person name="Goodwin L."/>
            <person name="Pitluck S."/>
            <person name="Chertkov O."/>
            <person name="Detter J.C."/>
            <person name="Han C."/>
            <person name="Tapia R."/>
            <person name="Land M."/>
            <person name="Hauser L."/>
            <person name="Kyrpides N."/>
            <person name="Ivanova N."/>
            <person name="Mikhailova N."/>
            <person name="Pagani I."/>
            <person name="Cadillo-Quiroz H."/>
            <person name="Imachi H."/>
            <person name="Zinder S."/>
            <person name="Liu W."/>
            <person name="Woyke T."/>
        </authorList>
    </citation>
    <scope>NUCLEOTIDE SEQUENCE [LARGE SCALE GENOMIC DNA]</scope>
    <source>
        <strain evidence="2">AL-21</strain>
    </source>
</reference>
<evidence type="ECO:0000313" key="2">
    <source>
        <dbReference type="Proteomes" id="UP000007490"/>
    </source>
</evidence>
<reference evidence="1 2" key="2">
    <citation type="journal article" date="2014" name="Int. J. Syst. Evol. Microbiol.">
        <title>Methanobacterium paludis sp. nov. and a novel strain of Methanobacterium lacus isolated from northern peatlands.</title>
        <authorList>
            <person name="Cadillo-Quiroz H."/>
            <person name="Brauer S.L."/>
            <person name="Goodson N."/>
            <person name="Yavitt J.B."/>
            <person name="Zinder S.H."/>
        </authorList>
    </citation>
    <scope>NUCLEOTIDE SEQUENCE [LARGE SCALE GENOMIC DNA]</scope>
    <source>
        <strain evidence="1 2">AL-21</strain>
    </source>
</reference>
<dbReference type="AlphaFoldDB" id="F0T8I5"/>
<evidence type="ECO:0000313" key="1">
    <source>
        <dbReference type="EMBL" id="ADZ09736.1"/>
    </source>
</evidence>
<sequence length="143" mass="16063" precursor="true">MELKRIVPILAIMAMMGVFLVAMQPASAASKSEIKVYQYDPPGAEVVGKEISIYKGEYLDLAATLHIDDGNPQWFRWVNFYVYNSKGDQIVNEERNSGFGGIARCWINSKDWSKGTYNVSVVYQGNEDDGYSKAEKKVVLHVC</sequence>
<proteinExistence type="predicted"/>
<gene>
    <name evidence="1" type="ordered locus">Metbo_1504</name>
</gene>